<dbReference type="PIRSF" id="PIRSF029288">
    <property type="entry name" value="SciE_ImpE"/>
    <property type="match status" value="1"/>
</dbReference>
<dbReference type="InterPro" id="IPR011990">
    <property type="entry name" value="TPR-like_helical_dom_sf"/>
</dbReference>
<reference evidence="2" key="1">
    <citation type="journal article" date="2019" name="Int. J. Syst. Evol. Microbiol.">
        <title>The Global Catalogue of Microorganisms (GCM) 10K type strain sequencing project: providing services to taxonomists for standard genome sequencing and annotation.</title>
        <authorList>
            <consortium name="The Broad Institute Genomics Platform"/>
            <consortium name="The Broad Institute Genome Sequencing Center for Infectious Disease"/>
            <person name="Wu L."/>
            <person name="Ma J."/>
        </authorList>
    </citation>
    <scope>NUCLEOTIDE SEQUENCE [LARGE SCALE GENOMIC DNA]</scope>
    <source>
        <strain evidence="2">CGMCC 1.10131</strain>
    </source>
</reference>
<dbReference type="Pfam" id="PF07024">
    <property type="entry name" value="ImpE"/>
    <property type="match status" value="1"/>
</dbReference>
<sequence>MQQQITQLIQQGQLSEAIAATIAHLKQKPKDLDTRSRFIELLCIDGQLERADQQLDLLVKQHPECVPGALNMRQLVHAAQSRVDFSRGGDTASLVTGASKSLAPLVAVRLAQLNQNKSDFEQAAQQLEHLREPAQLQIDDKPCHELRDLDDSLAGYLEVFGSNGNYYFVPFADITWLKLLPASTLFEHVWRRAELDIKEGPSGEVFVPMTYLASESDAEKLGRETDWQAVLSSEFYQGRGQKMWLVNDEALALSQLDCLSTQASTEAVG</sequence>
<proteinExistence type="predicted"/>
<dbReference type="Proteomes" id="UP000651977">
    <property type="component" value="Unassembled WGS sequence"/>
</dbReference>
<dbReference type="SUPFAM" id="SSF144059">
    <property type="entry name" value="ImpE-like"/>
    <property type="match status" value="1"/>
</dbReference>
<evidence type="ECO:0000313" key="2">
    <source>
        <dbReference type="Proteomes" id="UP000651977"/>
    </source>
</evidence>
<dbReference type="Gene3D" id="1.25.40.10">
    <property type="entry name" value="Tetratricopeptide repeat domain"/>
    <property type="match status" value="1"/>
</dbReference>
<dbReference type="InterPro" id="IPR009211">
    <property type="entry name" value="TagJ"/>
</dbReference>
<evidence type="ECO:0000313" key="1">
    <source>
        <dbReference type="EMBL" id="GGB20132.1"/>
    </source>
</evidence>
<organism evidence="1 2">
    <name type="scientific">Agarivorans gilvus</name>
    <dbReference type="NCBI Taxonomy" id="680279"/>
    <lineage>
        <taxon>Bacteria</taxon>
        <taxon>Pseudomonadati</taxon>
        <taxon>Pseudomonadota</taxon>
        <taxon>Gammaproteobacteria</taxon>
        <taxon>Alteromonadales</taxon>
        <taxon>Alteromonadaceae</taxon>
        <taxon>Agarivorans</taxon>
    </lineage>
</organism>
<comment type="caution">
    <text evidence="1">The sequence shown here is derived from an EMBL/GenBank/DDBJ whole genome shotgun (WGS) entry which is preliminary data.</text>
</comment>
<keyword evidence="2" id="KW-1185">Reference proteome</keyword>
<accession>A0ABQ1I786</accession>
<dbReference type="EMBL" id="BMDY01000033">
    <property type="protein sequence ID" value="GGB20132.1"/>
    <property type="molecule type" value="Genomic_DNA"/>
</dbReference>
<protein>
    <submittedName>
        <fullName evidence="1">Protein of avirulence locus</fullName>
    </submittedName>
</protein>
<gene>
    <name evidence="1" type="ORF">GCM10007414_36910</name>
</gene>
<name>A0ABQ1I786_9ALTE</name>
<dbReference type="RefSeq" id="WP_055733313.1">
    <property type="nucleotide sequence ID" value="NZ_BMDY01000033.1"/>
</dbReference>